<sequence length="439" mass="51920">MKKLDYLYIDEKGPQETIRITTPYDEEKKIKLGNDNMYVYVADLIKINEKNLLKIEDKYKILEAKYMSSRNFPDDRELKGKDILNKNFNYGIASLKNRELDFYSSLFDLLLENEVDNLLFSINKMSLIVDNRLTSWILDIEEKGYIPSARTLKYSFVKYLEIEASERVIQSIFDSNMANREVLTEIQKHMVAFVEKNKHIKRMEIQIHNYREIIKVIRKTKHLIKDTPFEEGSFDWSKVSFDIDLWITEMSLANKFNMQSTELILDEGIPIGPFKKLSFPSIKENEDSTTHVGLRISDVLVVIAGKYMSKLANDLRYDKNNPEIKKRLPNDWFQLDEKQFDLLKKMNTYFFPNDSTYCFVVDTYFDNALQFETYFRYISSYESFHDYNKQIETHVDKHFIYSAKAMMSKWDTANLNENWVRIVYGNMNAGIKAGIIRSI</sequence>
<evidence type="ECO:0000313" key="2">
    <source>
        <dbReference type="Proteomes" id="UP000187465"/>
    </source>
</evidence>
<evidence type="ECO:0000313" key="1">
    <source>
        <dbReference type="EMBL" id="OMD26222.1"/>
    </source>
</evidence>
<dbReference type="RefSeq" id="WP_076179568.1">
    <property type="nucleotide sequence ID" value="NZ_MKQP01000043.1"/>
</dbReference>
<protein>
    <submittedName>
        <fullName evidence="1">Uncharacterized protein</fullName>
    </submittedName>
</protein>
<comment type="caution">
    <text evidence="1">The sequence shown here is derived from an EMBL/GenBank/DDBJ whole genome shotgun (WGS) entry which is preliminary data.</text>
</comment>
<gene>
    <name evidence="1" type="ORF">BJP51_27465</name>
</gene>
<dbReference type="AlphaFoldDB" id="A0A1R0X0V3"/>
<accession>A0A1R0X0V3</accession>
<name>A0A1R0X0V3_9BACL</name>
<proteinExistence type="predicted"/>
<dbReference type="Proteomes" id="UP000187465">
    <property type="component" value="Unassembled WGS sequence"/>
</dbReference>
<dbReference type="EMBL" id="MKQP01000043">
    <property type="protein sequence ID" value="OMD26222.1"/>
    <property type="molecule type" value="Genomic_DNA"/>
</dbReference>
<reference evidence="1 2" key="1">
    <citation type="submission" date="2016-10" db="EMBL/GenBank/DDBJ databases">
        <title>Paenibacillus species isolates.</title>
        <authorList>
            <person name="Beno S.M."/>
        </authorList>
    </citation>
    <scope>NUCLEOTIDE SEQUENCE [LARGE SCALE GENOMIC DNA]</scope>
    <source>
        <strain evidence="1 2">FSL H7-0604</strain>
    </source>
</reference>
<organism evidence="1 2">
    <name type="scientific">Paenibacillus odorifer</name>
    <dbReference type="NCBI Taxonomy" id="189426"/>
    <lineage>
        <taxon>Bacteria</taxon>
        <taxon>Bacillati</taxon>
        <taxon>Bacillota</taxon>
        <taxon>Bacilli</taxon>
        <taxon>Bacillales</taxon>
        <taxon>Paenibacillaceae</taxon>
        <taxon>Paenibacillus</taxon>
    </lineage>
</organism>